<dbReference type="InterPro" id="IPR036388">
    <property type="entry name" value="WH-like_DNA-bd_sf"/>
</dbReference>
<dbReference type="SUPFAM" id="SSF52047">
    <property type="entry name" value="RNI-like"/>
    <property type="match status" value="1"/>
</dbReference>
<keyword evidence="4" id="KW-0611">Plant defense</keyword>
<gene>
    <name evidence="10" type="ORF">ACJRO7_010388</name>
</gene>
<dbReference type="PANTHER" id="PTHR36766:SF40">
    <property type="entry name" value="DISEASE RESISTANCE PROTEIN RGA3"/>
    <property type="match status" value="1"/>
</dbReference>
<feature type="domain" description="Disease resistance protein winged helix" evidence="8">
    <location>
        <begin position="423"/>
        <end position="491"/>
    </location>
</feature>
<dbReference type="Gene3D" id="1.10.8.430">
    <property type="entry name" value="Helical domain of apoptotic protease-activating factors"/>
    <property type="match status" value="1"/>
</dbReference>
<dbReference type="InterPro" id="IPR058922">
    <property type="entry name" value="WHD_DRP"/>
</dbReference>
<dbReference type="InterPro" id="IPR041118">
    <property type="entry name" value="Rx_N"/>
</dbReference>
<evidence type="ECO:0000256" key="1">
    <source>
        <dbReference type="ARBA" id="ARBA00022614"/>
    </source>
</evidence>
<dbReference type="SUPFAM" id="SSF52540">
    <property type="entry name" value="P-loop containing nucleoside triphosphate hydrolases"/>
    <property type="match status" value="1"/>
</dbReference>
<dbReference type="InterPro" id="IPR002182">
    <property type="entry name" value="NB-ARC"/>
</dbReference>
<keyword evidence="5" id="KW-0067">ATP-binding</keyword>
<dbReference type="Gene3D" id="3.80.10.10">
    <property type="entry name" value="Ribonuclease Inhibitor"/>
    <property type="match status" value="4"/>
</dbReference>
<dbReference type="Pfam" id="PF25019">
    <property type="entry name" value="LRR_R13L1-DRL21"/>
    <property type="match status" value="1"/>
</dbReference>
<dbReference type="SUPFAM" id="SSF52058">
    <property type="entry name" value="L domain-like"/>
    <property type="match status" value="1"/>
</dbReference>
<keyword evidence="2" id="KW-0677">Repeat</keyword>
<comment type="caution">
    <text evidence="10">The sequence shown here is derived from an EMBL/GenBank/DDBJ whole genome shotgun (WGS) entry which is preliminary data.</text>
</comment>
<dbReference type="PANTHER" id="PTHR36766">
    <property type="entry name" value="PLANT BROAD-SPECTRUM MILDEW RESISTANCE PROTEIN RPW8"/>
    <property type="match status" value="1"/>
</dbReference>
<reference evidence="10 11" key="1">
    <citation type="submission" date="2024-11" db="EMBL/GenBank/DDBJ databases">
        <title>Chromosome-level genome assembly of Eucalyptus globulus Labill. provides insights into its genome evolution.</title>
        <authorList>
            <person name="Li X."/>
        </authorList>
    </citation>
    <scope>NUCLEOTIDE SEQUENCE [LARGE SCALE GENOMIC DNA]</scope>
    <source>
        <strain evidence="10">CL2024</strain>
        <tissue evidence="10">Fresh tender leaves</tissue>
    </source>
</reference>
<evidence type="ECO:0000259" key="9">
    <source>
        <dbReference type="Pfam" id="PF25019"/>
    </source>
</evidence>
<name>A0ABD3LBU8_EUCGL</name>
<dbReference type="AlphaFoldDB" id="A0ABD3LBU8"/>
<dbReference type="InterPro" id="IPR001611">
    <property type="entry name" value="Leu-rich_rpt"/>
</dbReference>
<evidence type="ECO:0000259" key="8">
    <source>
        <dbReference type="Pfam" id="PF23559"/>
    </source>
</evidence>
<evidence type="ECO:0000256" key="4">
    <source>
        <dbReference type="ARBA" id="ARBA00022821"/>
    </source>
</evidence>
<dbReference type="PRINTS" id="PR00364">
    <property type="entry name" value="DISEASERSIST"/>
</dbReference>
<dbReference type="GO" id="GO:0051707">
    <property type="term" value="P:response to other organism"/>
    <property type="evidence" value="ECO:0007669"/>
    <property type="project" value="UniProtKB-ARBA"/>
</dbReference>
<dbReference type="InterPro" id="IPR006553">
    <property type="entry name" value="Leu-rich_rpt_Cys-con_subtyp"/>
</dbReference>
<dbReference type="CDD" id="cd14798">
    <property type="entry name" value="RX-CC_like"/>
    <property type="match status" value="1"/>
</dbReference>
<protein>
    <recommendedName>
        <fullName evidence="12">Disease resistance protein RGA3</fullName>
    </recommendedName>
</protein>
<keyword evidence="1" id="KW-0433">Leucine-rich repeat</keyword>
<evidence type="ECO:0000256" key="2">
    <source>
        <dbReference type="ARBA" id="ARBA00022737"/>
    </source>
</evidence>
<dbReference type="InterPro" id="IPR042197">
    <property type="entry name" value="Apaf_helical"/>
</dbReference>
<dbReference type="Proteomes" id="UP001634007">
    <property type="component" value="Unassembled WGS sequence"/>
</dbReference>
<feature type="domain" description="R13L1/DRL21-like LRR repeat region" evidence="9">
    <location>
        <begin position="684"/>
        <end position="811"/>
    </location>
</feature>
<dbReference type="Gene3D" id="1.20.5.4130">
    <property type="match status" value="1"/>
</dbReference>
<sequence>MAEAVIVGIAGKIVAYLVPQALDNVGMLWGVNHELKALGDTVSTLQSVLDHAEEQYHRSPQIKDWVDKLKEAFYDAQDVLEEFNMEAMRRELRGHNEMMKELRTFFSSSNQLAFKMKMSYKLRAVREKIEAIKAHKGFHLDERPERDWRKREETHSFIREGDIIGREDDKKKIMEFLLDSDMQENVSILPIVGIGGLGKTALAQSVYNDEMVNKQFYLNMWVCISNDFDMTKIVKNILACAKKKEPTKVVLELLQNELREEINGKRYFLVLDDLWNVKREQWLSLRTLLLGGARGSKILITTRLPLVADITGTALPYHLNGLSESASLDLLMQMACPKEEKIKDLDMLAIGKEIVKECYGVPLVVRTIGSLLFFKKTKSEWLNFRDYELPEVSQREDRIIPILRLSYDHLPSHLKQCFALCSLFPKDYELKKQTLVDLWMAEGFIRPSNRGQHLEDIAHGYFMDLLGSNFFQEFQEDVGTCKMHDLMHDLACSVAGTECWVAWDDTKPIHERTRHISLDSTSNLMGKPLISCLKASALRTFLFITRYWEKEPTSEADLRRLIQSFKRLRILDLHAANVKKVPRFICKLKHLTYLDLSNNGALKRLPNSITRLHNLQTLNLSYCGSLEELPRVIRKLVYLRNLNIDGCSKLSYMPCGLGQLSSLHRLSCFILPTNKALAKKYCGLGELNRLNNIRGELSIKNLGSVIDAVKESKAANLREKRSLEVLVLSWDIFNIINEAMITKRDEALLDGLRPSDNLQELIIDGYNGESFPRWMTELPNLVKLRLKGCERCKHFPQFGLSKLKRLDIHGMKFLEYLPGECLASLTSLESLDIYRLRRLTSLPLGLQHLSKLVDLSIRYCEELDLSKDESGKIILDFRGLQSLRSLQIGHLPKLESLPQWILQLRSLERLQIYDCPNFKALPEQIEKCEELDISKDESGKILDFHGDLQSLCSVIISSLPKLTSLPQWLLQARNLEHLEIWFCRNLKDIPEHIETLQSLQNLDMSSCYSLTSFPEAMRRLTSLTLLEIYNCLELEKRCEREAGEDWDKIAHIPHIDIGGQIMR</sequence>
<feature type="domain" description="NB-ARC" evidence="6">
    <location>
        <begin position="167"/>
        <end position="339"/>
    </location>
</feature>
<dbReference type="InterPro" id="IPR027417">
    <property type="entry name" value="P-loop_NTPase"/>
</dbReference>
<dbReference type="Pfam" id="PF13855">
    <property type="entry name" value="LRR_8"/>
    <property type="match status" value="1"/>
</dbReference>
<dbReference type="EMBL" id="JBJKBG010000002">
    <property type="protein sequence ID" value="KAL3749275.1"/>
    <property type="molecule type" value="Genomic_DNA"/>
</dbReference>
<evidence type="ECO:0000259" key="6">
    <source>
        <dbReference type="Pfam" id="PF00931"/>
    </source>
</evidence>
<evidence type="ECO:0000256" key="3">
    <source>
        <dbReference type="ARBA" id="ARBA00022741"/>
    </source>
</evidence>
<dbReference type="InterPro" id="IPR032675">
    <property type="entry name" value="LRR_dom_sf"/>
</dbReference>
<dbReference type="FunFam" id="1.10.10.10:FF:000322">
    <property type="entry name" value="Probable disease resistance protein At1g63360"/>
    <property type="match status" value="1"/>
</dbReference>
<dbReference type="Pfam" id="PF23559">
    <property type="entry name" value="WHD_DRP"/>
    <property type="match status" value="1"/>
</dbReference>
<dbReference type="InterPro" id="IPR038005">
    <property type="entry name" value="RX-like_CC"/>
</dbReference>
<proteinExistence type="predicted"/>
<dbReference type="InterPro" id="IPR056789">
    <property type="entry name" value="LRR_R13L1-DRL21"/>
</dbReference>
<dbReference type="Pfam" id="PF18052">
    <property type="entry name" value="Rx_N"/>
    <property type="match status" value="1"/>
</dbReference>
<dbReference type="Gene3D" id="3.40.50.300">
    <property type="entry name" value="P-loop containing nucleotide triphosphate hydrolases"/>
    <property type="match status" value="1"/>
</dbReference>
<dbReference type="GO" id="GO:0006952">
    <property type="term" value="P:defense response"/>
    <property type="evidence" value="ECO:0007669"/>
    <property type="project" value="UniProtKB-KW"/>
</dbReference>
<dbReference type="SMART" id="SM00367">
    <property type="entry name" value="LRR_CC"/>
    <property type="match status" value="3"/>
</dbReference>
<dbReference type="GO" id="GO:0005524">
    <property type="term" value="F:ATP binding"/>
    <property type="evidence" value="ECO:0007669"/>
    <property type="project" value="UniProtKB-KW"/>
</dbReference>
<evidence type="ECO:0000259" key="7">
    <source>
        <dbReference type="Pfam" id="PF18052"/>
    </source>
</evidence>
<keyword evidence="11" id="KW-1185">Reference proteome</keyword>
<evidence type="ECO:0008006" key="12">
    <source>
        <dbReference type="Google" id="ProtNLM"/>
    </source>
</evidence>
<evidence type="ECO:0000313" key="11">
    <source>
        <dbReference type="Proteomes" id="UP001634007"/>
    </source>
</evidence>
<accession>A0ABD3LBU8</accession>
<organism evidence="10 11">
    <name type="scientific">Eucalyptus globulus</name>
    <name type="common">Tasmanian blue gum</name>
    <dbReference type="NCBI Taxonomy" id="34317"/>
    <lineage>
        <taxon>Eukaryota</taxon>
        <taxon>Viridiplantae</taxon>
        <taxon>Streptophyta</taxon>
        <taxon>Embryophyta</taxon>
        <taxon>Tracheophyta</taxon>
        <taxon>Spermatophyta</taxon>
        <taxon>Magnoliopsida</taxon>
        <taxon>eudicotyledons</taxon>
        <taxon>Gunneridae</taxon>
        <taxon>Pentapetalae</taxon>
        <taxon>rosids</taxon>
        <taxon>malvids</taxon>
        <taxon>Myrtales</taxon>
        <taxon>Myrtaceae</taxon>
        <taxon>Myrtoideae</taxon>
        <taxon>Eucalypteae</taxon>
        <taxon>Eucalyptus</taxon>
    </lineage>
</organism>
<evidence type="ECO:0000256" key="5">
    <source>
        <dbReference type="ARBA" id="ARBA00022840"/>
    </source>
</evidence>
<feature type="domain" description="Disease resistance N-terminal" evidence="7">
    <location>
        <begin position="17"/>
        <end position="96"/>
    </location>
</feature>
<evidence type="ECO:0000313" key="10">
    <source>
        <dbReference type="EMBL" id="KAL3749275.1"/>
    </source>
</evidence>
<dbReference type="Pfam" id="PF00931">
    <property type="entry name" value="NB-ARC"/>
    <property type="match status" value="1"/>
</dbReference>
<keyword evidence="3" id="KW-0547">Nucleotide-binding</keyword>
<dbReference type="Gene3D" id="1.10.10.10">
    <property type="entry name" value="Winged helix-like DNA-binding domain superfamily/Winged helix DNA-binding domain"/>
    <property type="match status" value="1"/>
</dbReference>